<evidence type="ECO:0000313" key="1">
    <source>
        <dbReference type="EMBL" id="TWW60163.1"/>
    </source>
</evidence>
<dbReference type="EMBL" id="RHFK02000018">
    <property type="protein sequence ID" value="TWW60163.1"/>
    <property type="molecule type" value="Genomic_DNA"/>
</dbReference>
<dbReference type="AlphaFoldDB" id="A0A5C6MYU7"/>
<comment type="caution">
    <text evidence="1">The sequence shown here is derived from an EMBL/GenBank/DDBJ whole genome shotgun (WGS) entry which is preliminary data.</text>
</comment>
<protein>
    <submittedName>
        <fullName evidence="1">Uncharacterized protein</fullName>
    </submittedName>
</protein>
<name>A0A5C6MYU7_9TELE</name>
<evidence type="ECO:0000313" key="2">
    <source>
        <dbReference type="Proteomes" id="UP000324091"/>
    </source>
</evidence>
<reference evidence="1 2" key="1">
    <citation type="submission" date="2019-04" db="EMBL/GenBank/DDBJ databases">
        <title>Chromosome genome assembly for Takifugu flavidus.</title>
        <authorList>
            <person name="Xiao S."/>
        </authorList>
    </citation>
    <scope>NUCLEOTIDE SEQUENCE [LARGE SCALE GENOMIC DNA]</scope>
    <source>
        <strain evidence="1">HTHZ2018</strain>
        <tissue evidence="1">Muscle</tissue>
    </source>
</reference>
<dbReference type="Proteomes" id="UP000324091">
    <property type="component" value="Chromosome 5"/>
</dbReference>
<keyword evidence="2" id="KW-1185">Reference proteome</keyword>
<gene>
    <name evidence="1" type="ORF">D4764_05G0002530</name>
</gene>
<organism evidence="1 2">
    <name type="scientific">Takifugu flavidus</name>
    <name type="common">sansaifugu</name>
    <dbReference type="NCBI Taxonomy" id="433684"/>
    <lineage>
        <taxon>Eukaryota</taxon>
        <taxon>Metazoa</taxon>
        <taxon>Chordata</taxon>
        <taxon>Craniata</taxon>
        <taxon>Vertebrata</taxon>
        <taxon>Euteleostomi</taxon>
        <taxon>Actinopterygii</taxon>
        <taxon>Neopterygii</taxon>
        <taxon>Teleostei</taxon>
        <taxon>Neoteleostei</taxon>
        <taxon>Acanthomorphata</taxon>
        <taxon>Eupercaria</taxon>
        <taxon>Tetraodontiformes</taxon>
        <taxon>Tetradontoidea</taxon>
        <taxon>Tetraodontidae</taxon>
        <taxon>Takifugu</taxon>
    </lineage>
</organism>
<sequence length="75" mass="8398">MDQKIKEMIFLPSGSERVQTGNFAFAFWKIPQESRGHASCGFQLHRRKQPPKCREVYCVSAGRISPHQSCSASAG</sequence>
<proteinExistence type="predicted"/>
<accession>A0A5C6MYU7</accession>